<comment type="caution">
    <text evidence="1">The sequence shown here is derived from an EMBL/GenBank/DDBJ whole genome shotgun (WGS) entry which is preliminary data.</text>
</comment>
<sequence length="366" mass="40596">MKPGLKSSIILRAGPLALDHIRQHGLQASDIAVIPAAAGGPKGLILQALDQWVFGEWLANAPRERSLIGASIGAWRMAAASMKNPAQGFARLGELYCNQLYPAKPSSTYVTEVIQELLSQFISGHEHDIVQQTTHRLHVLTTKGRGWLRAPAHSFSTKAGFVAASLANIGSRSQLANHMERVVFSDQRDQLPWLKTKFDAFATEFTALNTENLKAALLASGTLPLIMDPVRNIPKAPHGTYWDGGLIDYHLALPYSRLSTGNLVLYPHFTDHIVPGWLDKAFAWRRANKGKNQHWLDNVVLVAPSAEFISALPRQKLPDRKDFAYHGTNHQQRIQEWQQAIAASAQLRDAFAAFIEKPDMNLIQPF</sequence>
<reference evidence="1 2" key="1">
    <citation type="submission" date="2018-02" db="EMBL/GenBank/DDBJ databases">
        <title>Solimicrobium silvestre gen. nov., sp. nov., isolated from alpine forest soil.</title>
        <authorList>
            <person name="Margesin R."/>
            <person name="Albuquerque L."/>
            <person name="Zhang D.-C."/>
            <person name="Froufe H.J.C."/>
            <person name="Severino R."/>
            <person name="Roxo I."/>
            <person name="Egas C."/>
            <person name="Da Costa M.S."/>
        </authorList>
    </citation>
    <scope>NUCLEOTIDE SEQUENCE [LARGE SCALE GENOMIC DNA]</scope>
    <source>
        <strain evidence="1 2">S20-91</strain>
    </source>
</reference>
<accession>A0A2S9H199</accession>
<protein>
    <recommendedName>
        <fullName evidence="3">Patatin-like phospholipase</fullName>
    </recommendedName>
</protein>
<organism evidence="1 2">
    <name type="scientific">Solimicrobium silvestre</name>
    <dbReference type="NCBI Taxonomy" id="2099400"/>
    <lineage>
        <taxon>Bacteria</taxon>
        <taxon>Pseudomonadati</taxon>
        <taxon>Pseudomonadota</taxon>
        <taxon>Betaproteobacteria</taxon>
        <taxon>Burkholderiales</taxon>
        <taxon>Oxalobacteraceae</taxon>
        <taxon>Solimicrobium</taxon>
    </lineage>
</organism>
<dbReference type="InterPro" id="IPR016035">
    <property type="entry name" value="Acyl_Trfase/lysoPLipase"/>
</dbReference>
<dbReference type="Proteomes" id="UP000237839">
    <property type="component" value="Unassembled WGS sequence"/>
</dbReference>
<name>A0A2S9H199_9BURK</name>
<gene>
    <name evidence="1" type="ORF">S2091_1374</name>
</gene>
<evidence type="ECO:0000313" key="1">
    <source>
        <dbReference type="EMBL" id="PRC93765.1"/>
    </source>
</evidence>
<dbReference type="EMBL" id="PUGF01000005">
    <property type="protein sequence ID" value="PRC93765.1"/>
    <property type="molecule type" value="Genomic_DNA"/>
</dbReference>
<dbReference type="SUPFAM" id="SSF52151">
    <property type="entry name" value="FabD/lysophospholipase-like"/>
    <property type="match status" value="1"/>
</dbReference>
<dbReference type="AlphaFoldDB" id="A0A2S9H199"/>
<evidence type="ECO:0008006" key="3">
    <source>
        <dbReference type="Google" id="ProtNLM"/>
    </source>
</evidence>
<dbReference type="OrthoDB" id="8586159at2"/>
<dbReference type="RefSeq" id="WP_105531059.1">
    <property type="nucleotide sequence ID" value="NZ_PUGF01000005.1"/>
</dbReference>
<evidence type="ECO:0000313" key="2">
    <source>
        <dbReference type="Proteomes" id="UP000237839"/>
    </source>
</evidence>
<keyword evidence="2" id="KW-1185">Reference proteome</keyword>
<proteinExistence type="predicted"/>